<dbReference type="RefSeq" id="WP_216562415.1">
    <property type="nucleotide sequence ID" value="NZ_JAHLOH010000053.1"/>
</dbReference>
<accession>A0ABT1S5T5</accession>
<protein>
    <submittedName>
        <fullName evidence="3">Sporulation integral membrane protein YlbJ</fullName>
    </submittedName>
</protein>
<dbReference type="Pfam" id="PF07670">
    <property type="entry name" value="Gate"/>
    <property type="match status" value="1"/>
</dbReference>
<gene>
    <name evidence="3" type="primary">ylbJ</name>
    <name evidence="3" type="ORF">NE686_01905</name>
</gene>
<keyword evidence="1" id="KW-0472">Membrane</keyword>
<feature type="transmembrane region" description="Helical" evidence="1">
    <location>
        <begin position="323"/>
        <end position="344"/>
    </location>
</feature>
<dbReference type="NCBIfam" id="TIGR02871">
    <property type="entry name" value="spore_ylbJ"/>
    <property type="match status" value="1"/>
</dbReference>
<dbReference type="Proteomes" id="UP001524478">
    <property type="component" value="Unassembled WGS sequence"/>
</dbReference>
<keyword evidence="1" id="KW-1133">Transmembrane helix</keyword>
<feature type="transmembrane region" description="Helical" evidence="1">
    <location>
        <begin position="222"/>
        <end position="242"/>
    </location>
</feature>
<comment type="caution">
    <text evidence="3">The sequence shown here is derived from an EMBL/GenBank/DDBJ whole genome shotgun (WGS) entry which is preliminary data.</text>
</comment>
<proteinExistence type="predicted"/>
<keyword evidence="4" id="KW-1185">Reference proteome</keyword>
<feature type="transmembrane region" description="Helical" evidence="1">
    <location>
        <begin position="248"/>
        <end position="275"/>
    </location>
</feature>
<feature type="transmembrane region" description="Helical" evidence="1">
    <location>
        <begin position="379"/>
        <end position="398"/>
    </location>
</feature>
<feature type="transmembrane region" description="Helical" evidence="1">
    <location>
        <begin position="126"/>
        <end position="146"/>
    </location>
</feature>
<reference evidence="3 4" key="1">
    <citation type="submission" date="2022-06" db="EMBL/GenBank/DDBJ databases">
        <title>Isolation of gut microbiota from human fecal samples.</title>
        <authorList>
            <person name="Pamer E.G."/>
            <person name="Barat B."/>
            <person name="Waligurski E."/>
            <person name="Medina S."/>
            <person name="Paddock L."/>
            <person name="Mostad J."/>
        </authorList>
    </citation>
    <scope>NUCLEOTIDE SEQUENCE [LARGE SCALE GENOMIC DNA]</scope>
    <source>
        <strain evidence="3 4">DFI.7.95</strain>
    </source>
</reference>
<evidence type="ECO:0000256" key="1">
    <source>
        <dbReference type="SAM" id="Phobius"/>
    </source>
</evidence>
<evidence type="ECO:0000313" key="3">
    <source>
        <dbReference type="EMBL" id="MCQ4921828.1"/>
    </source>
</evidence>
<feature type="transmembrane region" description="Helical" evidence="1">
    <location>
        <begin position="42"/>
        <end position="72"/>
    </location>
</feature>
<evidence type="ECO:0000259" key="2">
    <source>
        <dbReference type="Pfam" id="PF07670"/>
    </source>
</evidence>
<sequence>MKNKNGHKTFNFTLFFLLIVIIVLIGIITNPKLSLSSAASGIAVWFNIILPSLLPFFIISEILIGLGFVDFIGKLLQPLMRPIFNVPGEGAFPLTMSILSGYPVGAKLTSRLREEGLITKDEGTRLICFTSTSGPLFMLGAVSIGMLNDSKLAPLIIIPHYLSVLVLGLLFSFYKSNNRRLIISKKRNLFEEIQESYVTWIKTKKSIGSLITKAVKESMDTIILIGGLVIFYSVIVEILFNMEFLNNIIYHLSNLLPIDIQLIKGIIIGFFEVTIGCKNIAASQSSLITKILILNFTIGWSGFSVHSQALSFINNTDINTKLYIVSKFLHGILSVLFGYALYLLKYQNYIQPTIYYPMYYNNQFNLSNWIYLLTSSTKLALIMIIYIFLLSMLVSTAFKTLKGSN</sequence>
<dbReference type="InterPro" id="IPR011642">
    <property type="entry name" value="Gate_dom"/>
</dbReference>
<dbReference type="EMBL" id="JANGAC010000001">
    <property type="protein sequence ID" value="MCQ4921828.1"/>
    <property type="molecule type" value="Genomic_DNA"/>
</dbReference>
<feature type="transmembrane region" description="Helical" evidence="1">
    <location>
        <begin position="12"/>
        <end position="30"/>
    </location>
</feature>
<name>A0ABT1S5T5_9FIRM</name>
<organism evidence="3 4">
    <name type="scientific">Tissierella carlieri</name>
    <dbReference type="NCBI Taxonomy" id="689904"/>
    <lineage>
        <taxon>Bacteria</taxon>
        <taxon>Bacillati</taxon>
        <taxon>Bacillota</taxon>
        <taxon>Tissierellia</taxon>
        <taxon>Tissierellales</taxon>
        <taxon>Tissierellaceae</taxon>
        <taxon>Tissierella</taxon>
    </lineage>
</organism>
<evidence type="ECO:0000313" key="4">
    <source>
        <dbReference type="Proteomes" id="UP001524478"/>
    </source>
</evidence>
<feature type="transmembrane region" description="Helical" evidence="1">
    <location>
        <begin position="287"/>
        <end position="303"/>
    </location>
</feature>
<feature type="transmembrane region" description="Helical" evidence="1">
    <location>
        <begin position="152"/>
        <end position="174"/>
    </location>
</feature>
<feature type="domain" description="Nucleoside transporter/FeoB GTPase Gate" evidence="2">
    <location>
        <begin position="49"/>
        <end position="147"/>
    </location>
</feature>
<dbReference type="InterPro" id="IPR014226">
    <property type="entry name" value="Spore_IM_YlbJ"/>
</dbReference>
<keyword evidence="1" id="KW-0812">Transmembrane</keyword>